<gene>
    <name evidence="1" type="ORF">SAMN04487910_0010</name>
</gene>
<name>A0A1H7F8U2_AQUAM</name>
<accession>A0A1H7F8U2</accession>
<dbReference type="Pfam" id="PF20050">
    <property type="entry name" value="DUF6452"/>
    <property type="match status" value="1"/>
</dbReference>
<organism evidence="1 2">
    <name type="scientific">Aquimarina amphilecti</name>
    <dbReference type="NCBI Taxonomy" id="1038014"/>
    <lineage>
        <taxon>Bacteria</taxon>
        <taxon>Pseudomonadati</taxon>
        <taxon>Bacteroidota</taxon>
        <taxon>Flavobacteriia</taxon>
        <taxon>Flavobacteriales</taxon>
        <taxon>Flavobacteriaceae</taxon>
        <taxon>Aquimarina</taxon>
    </lineage>
</organism>
<reference evidence="1 2" key="1">
    <citation type="submission" date="2016-10" db="EMBL/GenBank/DDBJ databases">
        <authorList>
            <person name="de Groot N.N."/>
        </authorList>
    </citation>
    <scope>NUCLEOTIDE SEQUENCE [LARGE SCALE GENOMIC DNA]</scope>
    <source>
        <strain evidence="1 2">DSM 25232</strain>
    </source>
</reference>
<dbReference type="InterPro" id="IPR045607">
    <property type="entry name" value="DUF6452"/>
</dbReference>
<dbReference type="RefSeq" id="WP_091403748.1">
    <property type="nucleotide sequence ID" value="NZ_FOAB01000001.1"/>
</dbReference>
<protein>
    <submittedName>
        <fullName evidence="1">Uncharacterized protein</fullName>
    </submittedName>
</protein>
<sequence>MKLYKAFIPIILGITGIYLSSSCERDDICAEDTLTTPLLIIKFIEDGTVSDIKQPNELQIGSPGFLNIIDYETNQDSILIPLRTRGLLTDFEFIIESDSDTPNTDVVSFQYTPVEEYVSSACGFKVNYNGLTASVVQEDGDGNWIKSIIIEEDNVTDETAAHVLIFH</sequence>
<dbReference type="Proteomes" id="UP000198521">
    <property type="component" value="Unassembled WGS sequence"/>
</dbReference>
<proteinExistence type="predicted"/>
<keyword evidence="2" id="KW-1185">Reference proteome</keyword>
<dbReference type="PROSITE" id="PS51257">
    <property type="entry name" value="PROKAR_LIPOPROTEIN"/>
    <property type="match status" value="1"/>
</dbReference>
<evidence type="ECO:0000313" key="2">
    <source>
        <dbReference type="Proteomes" id="UP000198521"/>
    </source>
</evidence>
<dbReference type="STRING" id="1038014.SAMN04487910_0010"/>
<dbReference type="AlphaFoldDB" id="A0A1H7F8U2"/>
<evidence type="ECO:0000313" key="1">
    <source>
        <dbReference type="EMBL" id="SEK22561.1"/>
    </source>
</evidence>
<dbReference type="OrthoDB" id="663527at2"/>
<dbReference type="EMBL" id="FOAB01000001">
    <property type="protein sequence ID" value="SEK22561.1"/>
    <property type="molecule type" value="Genomic_DNA"/>
</dbReference>